<dbReference type="InterPro" id="IPR052818">
    <property type="entry name" value="NEDD1_Spindle_Assembly"/>
</dbReference>
<dbReference type="GO" id="GO:0036064">
    <property type="term" value="C:ciliary basal body"/>
    <property type="evidence" value="ECO:0007669"/>
    <property type="project" value="TreeGrafter"/>
</dbReference>
<dbReference type="SUPFAM" id="SSF50978">
    <property type="entry name" value="WD40 repeat-like"/>
    <property type="match status" value="1"/>
</dbReference>
<evidence type="ECO:0000313" key="1">
    <source>
        <dbReference type="EMBL" id="CAH1976206.1"/>
    </source>
</evidence>
<dbReference type="GO" id="GO:0000278">
    <property type="term" value="P:mitotic cell cycle"/>
    <property type="evidence" value="ECO:0007669"/>
    <property type="project" value="TreeGrafter"/>
</dbReference>
<protein>
    <submittedName>
        <fullName evidence="1">Uncharacterized protein</fullName>
    </submittedName>
</protein>
<dbReference type="PANTHER" id="PTHR44414">
    <property type="entry name" value="PROTEIN NEDD1"/>
    <property type="match status" value="1"/>
</dbReference>
<dbReference type="AlphaFoldDB" id="A0A9P0KHZ1"/>
<comment type="caution">
    <text evidence="1">The sequence shown here is derived from an EMBL/GenBank/DDBJ whole genome shotgun (WGS) entry which is preliminary data.</text>
</comment>
<sequence length="388" mass="42243">MTLATCSKDLKFYKWPSITYICGYEAAPAECMSIKTISWSCEGNEILAIKNKGTAVVMNSPVGGDDYIEAFDLDVCHVTTGAFSSTNSNNIAFGCENGTMFTYDLNSKNLILRSSLPSGIQHLDFSNDDRTIAVGCTNSQIVLCDHTLKPCASFLIPNSPTLACMTYSKLAPHLLAAGSREGILAMWDTETTDNLLTQRLHTGKVADIAFNNNLVCTVGADGRFSSFDLRSYTKTATLDYDCSFCSLAFLPGCYEMACSTTSGQLRSYDIRNMRSPLRTFLANANVPIRKIAFPQTRFEECSCCSPITSTYTNKSYDEDLSASGDFSIVTDSSLKPSRSADLKTSYPAITPFQPTASEASGSLFYSWGTVSCVPIQNVAKTTFALLQQ</sequence>
<dbReference type="GO" id="GO:0005814">
    <property type="term" value="C:centriole"/>
    <property type="evidence" value="ECO:0007669"/>
    <property type="project" value="TreeGrafter"/>
</dbReference>
<dbReference type="PANTHER" id="PTHR44414:SF1">
    <property type="entry name" value="PROTEIN NEDD1"/>
    <property type="match status" value="1"/>
</dbReference>
<dbReference type="OrthoDB" id="1602884at2759"/>
<dbReference type="InterPro" id="IPR036322">
    <property type="entry name" value="WD40_repeat_dom_sf"/>
</dbReference>
<organism evidence="1 2">
    <name type="scientific">Acanthoscelides obtectus</name>
    <name type="common">Bean weevil</name>
    <name type="synonym">Bruchus obtectus</name>
    <dbReference type="NCBI Taxonomy" id="200917"/>
    <lineage>
        <taxon>Eukaryota</taxon>
        <taxon>Metazoa</taxon>
        <taxon>Ecdysozoa</taxon>
        <taxon>Arthropoda</taxon>
        <taxon>Hexapoda</taxon>
        <taxon>Insecta</taxon>
        <taxon>Pterygota</taxon>
        <taxon>Neoptera</taxon>
        <taxon>Endopterygota</taxon>
        <taxon>Coleoptera</taxon>
        <taxon>Polyphaga</taxon>
        <taxon>Cucujiformia</taxon>
        <taxon>Chrysomeloidea</taxon>
        <taxon>Chrysomelidae</taxon>
        <taxon>Bruchinae</taxon>
        <taxon>Bruchini</taxon>
        <taxon>Acanthoscelides</taxon>
    </lineage>
</organism>
<dbReference type="GO" id="GO:0005737">
    <property type="term" value="C:cytoplasm"/>
    <property type="evidence" value="ECO:0007669"/>
    <property type="project" value="TreeGrafter"/>
</dbReference>
<accession>A0A9P0KHZ1</accession>
<dbReference type="Proteomes" id="UP001152888">
    <property type="component" value="Unassembled WGS sequence"/>
</dbReference>
<evidence type="ECO:0000313" key="2">
    <source>
        <dbReference type="Proteomes" id="UP001152888"/>
    </source>
</evidence>
<name>A0A9P0KHZ1_ACAOB</name>
<keyword evidence="2" id="KW-1185">Reference proteome</keyword>
<gene>
    <name evidence="1" type="ORF">ACAOBT_LOCUS12023</name>
</gene>
<dbReference type="SMART" id="SM00320">
    <property type="entry name" value="WD40"/>
    <property type="match status" value="5"/>
</dbReference>
<dbReference type="EMBL" id="CAKOFQ010006845">
    <property type="protein sequence ID" value="CAH1976206.1"/>
    <property type="molecule type" value="Genomic_DNA"/>
</dbReference>
<dbReference type="GO" id="GO:0007020">
    <property type="term" value="P:microtubule nucleation"/>
    <property type="evidence" value="ECO:0007669"/>
    <property type="project" value="TreeGrafter"/>
</dbReference>
<reference evidence="1" key="1">
    <citation type="submission" date="2022-03" db="EMBL/GenBank/DDBJ databases">
        <authorList>
            <person name="Sayadi A."/>
        </authorList>
    </citation>
    <scope>NUCLEOTIDE SEQUENCE</scope>
</reference>
<dbReference type="Gene3D" id="2.130.10.10">
    <property type="entry name" value="YVTN repeat-like/Quinoprotein amine dehydrogenase"/>
    <property type="match status" value="2"/>
</dbReference>
<dbReference type="GO" id="GO:0000922">
    <property type="term" value="C:spindle pole"/>
    <property type="evidence" value="ECO:0007669"/>
    <property type="project" value="TreeGrafter"/>
</dbReference>
<proteinExistence type="predicted"/>
<dbReference type="InterPro" id="IPR015943">
    <property type="entry name" value="WD40/YVTN_repeat-like_dom_sf"/>
</dbReference>
<dbReference type="InterPro" id="IPR001680">
    <property type="entry name" value="WD40_rpt"/>
</dbReference>
<dbReference type="GO" id="GO:0005813">
    <property type="term" value="C:centrosome"/>
    <property type="evidence" value="ECO:0007669"/>
    <property type="project" value="TreeGrafter"/>
</dbReference>
<dbReference type="GO" id="GO:0043015">
    <property type="term" value="F:gamma-tubulin binding"/>
    <property type="evidence" value="ECO:0007669"/>
    <property type="project" value="TreeGrafter"/>
</dbReference>